<dbReference type="GO" id="GO:0005524">
    <property type="term" value="F:ATP binding"/>
    <property type="evidence" value="ECO:0007669"/>
    <property type="project" value="UniProtKB-KW"/>
</dbReference>
<evidence type="ECO:0000256" key="3">
    <source>
        <dbReference type="ARBA" id="ARBA00022801"/>
    </source>
</evidence>
<evidence type="ECO:0000256" key="6">
    <source>
        <dbReference type="PROSITE-ProRule" id="PRU00552"/>
    </source>
</evidence>
<dbReference type="PROSITE" id="PS51194">
    <property type="entry name" value="HELICASE_CTER"/>
    <property type="match status" value="1"/>
</dbReference>
<evidence type="ECO:0000256" key="2">
    <source>
        <dbReference type="ARBA" id="ARBA00022741"/>
    </source>
</evidence>
<dbReference type="RefSeq" id="XP_032803508.1">
    <property type="nucleotide sequence ID" value="XM_032947617.1"/>
</dbReference>
<dbReference type="PROSITE" id="PS51192">
    <property type="entry name" value="HELICASE_ATP_BIND_1"/>
    <property type="match status" value="1"/>
</dbReference>
<dbReference type="Gene3D" id="3.40.50.300">
    <property type="entry name" value="P-loop containing nucleotide triphosphate hydrolases"/>
    <property type="match status" value="2"/>
</dbReference>
<dbReference type="PROSITE" id="PS51195">
    <property type="entry name" value="Q_MOTIF"/>
    <property type="match status" value="1"/>
</dbReference>
<dbReference type="SUPFAM" id="SSF52540">
    <property type="entry name" value="P-loop containing nucleoside triphosphate hydrolases"/>
    <property type="match status" value="1"/>
</dbReference>
<name>A0AAJ7SRW2_PETMA</name>
<feature type="domain" description="Helicase C-terminal" evidence="9">
    <location>
        <begin position="390"/>
        <end position="545"/>
    </location>
</feature>
<evidence type="ECO:0000256" key="7">
    <source>
        <dbReference type="SAM" id="MobiDB-lite"/>
    </source>
</evidence>
<dbReference type="PANTHER" id="PTHR47960">
    <property type="entry name" value="DEAD-BOX ATP-DEPENDENT RNA HELICASE 50"/>
    <property type="match status" value="1"/>
</dbReference>
<reference evidence="12" key="1">
    <citation type="submission" date="2025-08" db="UniProtKB">
        <authorList>
            <consortium name="RefSeq"/>
        </authorList>
    </citation>
    <scope>IDENTIFICATION</scope>
    <source>
        <tissue evidence="12">Sperm</tissue>
    </source>
</reference>
<dbReference type="EC" id="3.6.4.13" evidence="1"/>
<evidence type="ECO:0000256" key="1">
    <source>
        <dbReference type="ARBA" id="ARBA00012552"/>
    </source>
</evidence>
<dbReference type="CDD" id="cd18787">
    <property type="entry name" value="SF2_C_DEAD"/>
    <property type="match status" value="1"/>
</dbReference>
<evidence type="ECO:0000256" key="4">
    <source>
        <dbReference type="ARBA" id="ARBA00022806"/>
    </source>
</evidence>
<dbReference type="SMART" id="SM00490">
    <property type="entry name" value="HELICc"/>
    <property type="match status" value="1"/>
</dbReference>
<keyword evidence="2" id="KW-0547">Nucleotide-binding</keyword>
<feature type="compositionally biased region" description="Basic and acidic residues" evidence="7">
    <location>
        <begin position="548"/>
        <end position="560"/>
    </location>
</feature>
<dbReference type="InterPro" id="IPR027417">
    <property type="entry name" value="P-loop_NTPase"/>
</dbReference>
<feature type="domain" description="DEAD-box RNA helicase Q" evidence="10">
    <location>
        <begin position="139"/>
        <end position="167"/>
    </location>
</feature>
<evidence type="ECO:0000313" key="11">
    <source>
        <dbReference type="Proteomes" id="UP001318040"/>
    </source>
</evidence>
<feature type="short sequence motif" description="Q motif" evidence="6">
    <location>
        <begin position="139"/>
        <end position="167"/>
    </location>
</feature>
<keyword evidence="4 12" id="KW-0347">Helicase</keyword>
<sequence>MFNLNRGWRAALRKCRLDYGQHTNCSKATQKDSADVPIICIPHKIQQRIENVQKLKTNRSLKVYTMRAGKMLIRARRPGYNQHSSITHSKFAFPRLASQGWKHNKSIGDFFIINRLQENPMEPIVEIEGDGKERKTNVNSFRSFRMSTEVMQALSSQGIQAPTPVQIQTIPLIVKGSHVLCAAATGSGKTLCYLLPIVEQLRDEEKKGSASTQLRCPRSVIIVPSRELLDQVKAVAKSLSHHAPLRVEALGCGLSMSQVRQFLDSHLIDVLITTPGTLWRALKQDLLDFTALRHLVLDEVDTLLDDSFNSELQCIFTHVNVRQKPDASAGLHPWDGTQLILIGATFPRGVDELLGQVMDTSSFRVVRSNFLHCVPPHVEQTFMRVNNDDKLATLIDLLKKRDGHSQSGVIVFCNKATTVNWIGYMLDANHVKHVRLQGTMPFEMRVDILKRFREKDAGVLVCTDIGSRGLDTVRVETVINYDFPTCLSDYLHRVGRVGRVGSLVRGSVVNIVTHPWDVELVQKIEIAVRRHTPLPGINANIKRKLKSRHDIHEEAQKEKGLEEEEEESSKFMH</sequence>
<dbReference type="CTD" id="55794"/>
<keyword evidence="3" id="KW-0378">Hydrolase</keyword>
<dbReference type="GO" id="GO:0003724">
    <property type="term" value="F:RNA helicase activity"/>
    <property type="evidence" value="ECO:0007669"/>
    <property type="project" value="UniProtKB-EC"/>
</dbReference>
<gene>
    <name evidence="12" type="primary">DDX28</name>
</gene>
<evidence type="ECO:0000259" key="10">
    <source>
        <dbReference type="PROSITE" id="PS51195"/>
    </source>
</evidence>
<evidence type="ECO:0000313" key="12">
    <source>
        <dbReference type="RefSeq" id="XP_032803508.1"/>
    </source>
</evidence>
<dbReference type="InterPro" id="IPR011545">
    <property type="entry name" value="DEAD/DEAH_box_helicase_dom"/>
</dbReference>
<dbReference type="AlphaFoldDB" id="A0AAJ7SRW2"/>
<dbReference type="GO" id="GO:0016787">
    <property type="term" value="F:hydrolase activity"/>
    <property type="evidence" value="ECO:0007669"/>
    <property type="project" value="UniProtKB-KW"/>
</dbReference>
<organism evidence="11 12">
    <name type="scientific">Petromyzon marinus</name>
    <name type="common">Sea lamprey</name>
    <dbReference type="NCBI Taxonomy" id="7757"/>
    <lineage>
        <taxon>Eukaryota</taxon>
        <taxon>Metazoa</taxon>
        <taxon>Chordata</taxon>
        <taxon>Craniata</taxon>
        <taxon>Vertebrata</taxon>
        <taxon>Cyclostomata</taxon>
        <taxon>Hyperoartia</taxon>
        <taxon>Petromyzontiformes</taxon>
        <taxon>Petromyzontidae</taxon>
        <taxon>Petromyzon</taxon>
    </lineage>
</organism>
<keyword evidence="5" id="KW-0067">ATP-binding</keyword>
<dbReference type="Pfam" id="PF00270">
    <property type="entry name" value="DEAD"/>
    <property type="match status" value="1"/>
</dbReference>
<dbReference type="InterPro" id="IPR001650">
    <property type="entry name" value="Helicase_C-like"/>
</dbReference>
<evidence type="ECO:0000256" key="5">
    <source>
        <dbReference type="ARBA" id="ARBA00022840"/>
    </source>
</evidence>
<proteinExistence type="predicted"/>
<accession>A0AAJ7SRW2</accession>
<dbReference type="SMART" id="SM00487">
    <property type="entry name" value="DEXDc"/>
    <property type="match status" value="1"/>
</dbReference>
<keyword evidence="11" id="KW-1185">Reference proteome</keyword>
<evidence type="ECO:0000259" key="8">
    <source>
        <dbReference type="PROSITE" id="PS51192"/>
    </source>
</evidence>
<dbReference type="KEGG" id="pmrn:116939367"/>
<dbReference type="Proteomes" id="UP001318040">
    <property type="component" value="Chromosome 6"/>
</dbReference>
<protein>
    <recommendedName>
        <fullName evidence="1">RNA helicase</fullName>
        <ecNumber evidence="1">3.6.4.13</ecNumber>
    </recommendedName>
</protein>
<feature type="domain" description="Helicase ATP-binding" evidence="8">
    <location>
        <begin position="170"/>
        <end position="364"/>
    </location>
</feature>
<feature type="region of interest" description="Disordered" evidence="7">
    <location>
        <begin position="548"/>
        <end position="573"/>
    </location>
</feature>
<dbReference type="InterPro" id="IPR014001">
    <property type="entry name" value="Helicase_ATP-bd"/>
</dbReference>
<dbReference type="GO" id="GO:0003676">
    <property type="term" value="F:nucleic acid binding"/>
    <property type="evidence" value="ECO:0007669"/>
    <property type="project" value="InterPro"/>
</dbReference>
<dbReference type="Pfam" id="PF00271">
    <property type="entry name" value="Helicase_C"/>
    <property type="match status" value="1"/>
</dbReference>
<evidence type="ECO:0000259" key="9">
    <source>
        <dbReference type="PROSITE" id="PS51194"/>
    </source>
</evidence>
<dbReference type="InterPro" id="IPR014014">
    <property type="entry name" value="RNA_helicase_DEAD_Q_motif"/>
</dbReference>